<proteinExistence type="predicted"/>
<dbReference type="EMBL" id="CP029550">
    <property type="protein sequence ID" value="AWN40114.1"/>
    <property type="molecule type" value="Genomic_DNA"/>
</dbReference>
<dbReference type="Pfam" id="PF04957">
    <property type="entry name" value="RMF"/>
    <property type="match status" value="1"/>
</dbReference>
<dbReference type="RefSeq" id="WP_109887983.1">
    <property type="nucleotide sequence ID" value="NZ_CP029550.1"/>
</dbReference>
<evidence type="ECO:0000313" key="4">
    <source>
        <dbReference type="EMBL" id="AWN40114.1"/>
    </source>
</evidence>
<sequence>MADTCHTHIDPIAQGAWARIHGRAKDACPYPRDSEERASWMEGYDGMPRDRTQDLPLSSA</sequence>
<reference evidence="5" key="1">
    <citation type="submission" date="2018-05" db="EMBL/GenBank/DDBJ databases">
        <title>Complete Genome Sequence of Methylobacterium sp. 17SD2-17.</title>
        <authorList>
            <person name="Srinivasan S."/>
        </authorList>
    </citation>
    <scope>NUCLEOTIDE SEQUENCE [LARGE SCALE GENOMIC DNA]</scope>
    <source>
        <strain evidence="5">17SD2-17</strain>
    </source>
</reference>
<dbReference type="InterPro" id="IPR023200">
    <property type="entry name" value="RMF_sf"/>
</dbReference>
<evidence type="ECO:0000256" key="3">
    <source>
        <dbReference type="SAM" id="MobiDB-lite"/>
    </source>
</evidence>
<gene>
    <name evidence="4" type="ORF">DK389_05630</name>
</gene>
<dbReference type="NCBIfam" id="NF041886">
    <property type="entry name" value="Rmf_CrpP_fam"/>
    <property type="match status" value="1"/>
</dbReference>
<dbReference type="KEGG" id="mets:DK389_05630"/>
<organism evidence="4 5">
    <name type="scientific">Methylobacterium durans</name>
    <dbReference type="NCBI Taxonomy" id="2202825"/>
    <lineage>
        <taxon>Bacteria</taxon>
        <taxon>Pseudomonadati</taxon>
        <taxon>Pseudomonadota</taxon>
        <taxon>Alphaproteobacteria</taxon>
        <taxon>Hyphomicrobiales</taxon>
        <taxon>Methylobacteriaceae</taxon>
        <taxon>Methylobacterium</taxon>
    </lineage>
</organism>
<evidence type="ECO:0000313" key="5">
    <source>
        <dbReference type="Proteomes" id="UP000245926"/>
    </source>
</evidence>
<keyword evidence="2" id="KW-0810">Translation regulation</keyword>
<dbReference type="OrthoDB" id="8000526at2"/>
<keyword evidence="1" id="KW-0963">Cytoplasm</keyword>
<dbReference type="Gene3D" id="1.10.10.620">
    <property type="entry name" value="ribosome modulation factor like domain"/>
    <property type="match status" value="1"/>
</dbReference>
<dbReference type="Proteomes" id="UP000245926">
    <property type="component" value="Chromosome"/>
</dbReference>
<evidence type="ECO:0000256" key="1">
    <source>
        <dbReference type="ARBA" id="ARBA00022490"/>
    </source>
</evidence>
<feature type="region of interest" description="Disordered" evidence="3">
    <location>
        <begin position="25"/>
        <end position="60"/>
    </location>
</feature>
<evidence type="ECO:0008006" key="6">
    <source>
        <dbReference type="Google" id="ProtNLM"/>
    </source>
</evidence>
<protein>
    <recommendedName>
        <fullName evidence="6">Ribosome modulation factor</fullName>
    </recommendedName>
</protein>
<name>A0A2U8W1Z5_9HYPH</name>
<accession>A0A2U8W1Z5</accession>
<dbReference type="GO" id="GO:0006417">
    <property type="term" value="P:regulation of translation"/>
    <property type="evidence" value="ECO:0007669"/>
    <property type="project" value="UniProtKB-KW"/>
</dbReference>
<evidence type="ECO:0000256" key="2">
    <source>
        <dbReference type="ARBA" id="ARBA00022845"/>
    </source>
</evidence>
<dbReference type="InterPro" id="IPR007040">
    <property type="entry name" value="Ribosome_modulation_factor"/>
</dbReference>
<dbReference type="AlphaFoldDB" id="A0A2U8W1Z5"/>
<keyword evidence="5" id="KW-1185">Reference proteome</keyword>